<evidence type="ECO:0000256" key="8">
    <source>
        <dbReference type="ARBA" id="ARBA00022759"/>
    </source>
</evidence>
<evidence type="ECO:0000256" key="9">
    <source>
        <dbReference type="ARBA" id="ARBA00022801"/>
    </source>
</evidence>
<evidence type="ECO:0000256" key="13">
    <source>
        <dbReference type="ARBA" id="ARBA00023242"/>
    </source>
</evidence>
<dbReference type="GO" id="GO:0006364">
    <property type="term" value="P:rRNA processing"/>
    <property type="evidence" value="ECO:0007669"/>
    <property type="project" value="UniProtKB-KW"/>
</dbReference>
<dbReference type="Gene3D" id="2.40.50.690">
    <property type="match status" value="1"/>
</dbReference>
<keyword evidence="5" id="KW-0963">Cytoplasm</keyword>
<evidence type="ECO:0000256" key="17">
    <source>
        <dbReference type="SAM" id="MobiDB-lite"/>
    </source>
</evidence>
<dbReference type="Pfam" id="PF17216">
    <property type="entry name" value="Rrp44_CSD1"/>
    <property type="match status" value="1"/>
</dbReference>
<feature type="compositionally biased region" description="Polar residues" evidence="17">
    <location>
        <begin position="929"/>
        <end position="948"/>
    </location>
</feature>
<evidence type="ECO:0000256" key="14">
    <source>
        <dbReference type="ARBA" id="ARBA00077221"/>
    </source>
</evidence>
<feature type="domain" description="RNB" evidence="19">
    <location>
        <begin position="450"/>
        <end position="782"/>
    </location>
</feature>
<dbReference type="Gene3D" id="3.40.50.1010">
    <property type="entry name" value="5'-nuclease"/>
    <property type="match status" value="1"/>
</dbReference>
<evidence type="ECO:0000313" key="20">
    <source>
        <dbReference type="EMBL" id="MBY79503.1"/>
    </source>
</evidence>
<dbReference type="Pfam" id="PF17849">
    <property type="entry name" value="OB_Dis3"/>
    <property type="match status" value="1"/>
</dbReference>
<dbReference type="GO" id="GO:0004519">
    <property type="term" value="F:endonuclease activity"/>
    <property type="evidence" value="ECO:0007669"/>
    <property type="project" value="UniProtKB-KW"/>
</dbReference>
<dbReference type="InterPro" id="IPR033770">
    <property type="entry name" value="RRP44_S1"/>
</dbReference>
<dbReference type="InterPro" id="IPR012340">
    <property type="entry name" value="NA-bd_OB-fold"/>
</dbReference>
<name>A0A2S2QPA3_9HEMI</name>
<evidence type="ECO:0000256" key="15">
    <source>
        <dbReference type="ARBA" id="ARBA00077930"/>
    </source>
</evidence>
<dbReference type="InterPro" id="IPR033771">
    <property type="entry name" value="Rrp44_CSD1"/>
</dbReference>
<dbReference type="Gene3D" id="2.40.50.140">
    <property type="entry name" value="Nucleic acid-binding proteins"/>
    <property type="match status" value="1"/>
</dbReference>
<evidence type="ECO:0000256" key="12">
    <source>
        <dbReference type="ARBA" id="ARBA00022884"/>
    </source>
</evidence>
<dbReference type="RefSeq" id="XP_025419589.1">
    <property type="nucleotide sequence ID" value="XM_025563804.1"/>
</dbReference>
<dbReference type="Proteomes" id="UP000694846">
    <property type="component" value="Unplaced"/>
</dbReference>
<comment type="subcellular location">
    <subcellularLocation>
        <location evidence="2">Cytoplasm</location>
    </subcellularLocation>
    <subcellularLocation>
        <location evidence="3">Nucleus</location>
        <location evidence="3">Nucleolus</location>
    </subcellularLocation>
</comment>
<keyword evidence="13" id="KW-0539">Nucleus</keyword>
<sequence length="956" mass="108332">MVMKVTSKTFIRKTKRGNILKIVREHYLRDDIGCGSLACKKCKRNGEKPLEKNPSVDNDGVPDKHYLLLDTNVVLHQIDALEDDTLKNVIILQTVLEEVKHLSHSVYKRLMDLIGNHSRCYYVFVNVYHKDTYVERVRGESPNDYNDRMIRVSALWYNKHFDGKIKVLLISSDEASKAKAINEGIPTMSLEQYVKGLNNVTLTDKLSNRNSVVEEISKEPIFPPHLTPAQIHMGIKSGKLLQGTFFASNDNFLEGNVFVEGQEKNILLQGREHLNRAINGDIVAVQMLPESEWSAPTNLVIADYDDLELENNLNNTVQPKDKHPTGRVVGIIRKKWRQYCGIIQHSVVENATRHLFVPAEKKIPKIRIETRQYDKLKDQRLIIAIDTWPRTSRYPLGHFVRSLGKIGEREAENEVILLEHDVPHSKFSDQVLACLPKETWTVTDSDFFGREDFRDLDICSVDPPGCTDIDDALHCMALKNGNFQVGVHIADVTHFIKPGTPIDLEASQRATTVYLTGRRIDMVPGLLSSNLCSLRGGEERLAFSCVWEMTPNAEIVNSSFTKSVIKSKAAMTYEQAQLIIDDQNQNTAIAIGLRQLNKFAKILKKRRLDAGALVLASPEIRFLMDSETRDPLDVEVKQLKETNSMVEEFMLLANIEVAKKIYSDFPEFAVLRRHPKPPPSNFESLIKAAAHLGVELNVDTSKDLANSLDKAVKLDNPFFNTMLRILATRCMLQAVYFASGTKTYDEFMHYGLAAPIYTHFTSPIRRYADVLVHRLLAVSIAAENTTPELLDKRKIDAICQNLNVRTRMSSYAERASVALNTHIFFRGKIRDEEGYILYVKKNALQILIPKYGLEGTLFLSPRKGQLQMVTFTYNEEEQTQRCGQVVFRTFDPVTVQLSLDSSNVQHERIVLKLVKPEIPNFSIPSSIASTTTVQQTQKNPKPCDSSSEPLCKKPKV</sequence>
<evidence type="ECO:0000313" key="22">
    <source>
        <dbReference type="RefSeq" id="XP_025419589.1"/>
    </source>
</evidence>
<dbReference type="GO" id="GO:0005730">
    <property type="term" value="C:nucleolus"/>
    <property type="evidence" value="ECO:0007669"/>
    <property type="project" value="UniProtKB-SubCell"/>
</dbReference>
<evidence type="ECO:0000256" key="3">
    <source>
        <dbReference type="ARBA" id="ARBA00004604"/>
    </source>
</evidence>
<dbReference type="SMART" id="SM00670">
    <property type="entry name" value="PINc"/>
    <property type="match status" value="1"/>
</dbReference>
<keyword evidence="21" id="KW-1185">Reference proteome</keyword>
<dbReference type="GO" id="GO:0000176">
    <property type="term" value="C:nuclear exosome (RNase complex)"/>
    <property type="evidence" value="ECO:0007669"/>
    <property type="project" value="UniProtKB-ARBA"/>
</dbReference>
<feature type="domain" description="PIN" evidence="18">
    <location>
        <begin position="65"/>
        <end position="178"/>
    </location>
</feature>
<keyword evidence="8" id="KW-0255">Endonuclease</keyword>
<dbReference type="Pfam" id="PF17215">
    <property type="entry name" value="Rrp44_S1"/>
    <property type="match status" value="1"/>
</dbReference>
<dbReference type="PANTHER" id="PTHR23355">
    <property type="entry name" value="RIBONUCLEASE"/>
    <property type="match status" value="1"/>
</dbReference>
<reference evidence="20" key="1">
    <citation type="submission" date="2018-04" db="EMBL/GenBank/DDBJ databases">
        <title>Transcriptome assembly of Sipha flava.</title>
        <authorList>
            <person name="Scully E.D."/>
            <person name="Geib S.M."/>
            <person name="Palmer N.A."/>
            <person name="Koch K."/>
            <person name="Bradshaw J."/>
            <person name="Heng-Moss T."/>
            <person name="Sarath G."/>
        </authorList>
    </citation>
    <scope>NUCLEOTIDE SEQUENCE</scope>
</reference>
<keyword evidence="11 20" id="KW-0269">Exonuclease</keyword>
<dbReference type="GO" id="GO:0000175">
    <property type="term" value="F:3'-5'-RNA exonuclease activity"/>
    <property type="evidence" value="ECO:0007669"/>
    <property type="project" value="TreeGrafter"/>
</dbReference>
<comment type="cofactor">
    <cofactor evidence="1">
        <name>Mg(2+)</name>
        <dbReference type="ChEBI" id="CHEBI:18420"/>
    </cofactor>
</comment>
<reference evidence="22" key="2">
    <citation type="submission" date="2025-04" db="UniProtKB">
        <authorList>
            <consortium name="RefSeq"/>
        </authorList>
    </citation>
    <scope>IDENTIFICATION</scope>
    <source>
        <tissue evidence="22">Whole body</tissue>
    </source>
</reference>
<evidence type="ECO:0000256" key="4">
    <source>
        <dbReference type="ARBA" id="ARBA00005785"/>
    </source>
</evidence>
<dbReference type="GO" id="GO:0016075">
    <property type="term" value="P:rRNA catabolic process"/>
    <property type="evidence" value="ECO:0007669"/>
    <property type="project" value="TreeGrafter"/>
</dbReference>
<accession>A0A2S2QPA3</accession>
<keyword evidence="10" id="KW-0271">Exosome</keyword>
<dbReference type="SUPFAM" id="SSF50249">
    <property type="entry name" value="Nucleic acid-binding proteins"/>
    <property type="match status" value="3"/>
</dbReference>
<dbReference type="FunFam" id="2.40.50.700:FF:000001">
    <property type="entry name" value="Exosome complex exonuclease exoribonuclease (Rrp44)"/>
    <property type="match status" value="1"/>
</dbReference>
<dbReference type="AlphaFoldDB" id="A0A2S2QPA3"/>
<evidence type="ECO:0000256" key="2">
    <source>
        <dbReference type="ARBA" id="ARBA00004496"/>
    </source>
</evidence>
<evidence type="ECO:0000256" key="7">
    <source>
        <dbReference type="ARBA" id="ARBA00022722"/>
    </source>
</evidence>
<keyword evidence="6" id="KW-0698">rRNA processing</keyword>
<dbReference type="OrthoDB" id="372421at2759"/>
<dbReference type="InterPro" id="IPR001900">
    <property type="entry name" value="RNase_II/R"/>
</dbReference>
<gene>
    <name evidence="20" type="primary">DIS3</name>
    <name evidence="22" type="synonym">LOC112689923</name>
    <name evidence="20" type="ORF">g.5626</name>
</gene>
<evidence type="ECO:0000256" key="11">
    <source>
        <dbReference type="ARBA" id="ARBA00022839"/>
    </source>
</evidence>
<dbReference type="Pfam" id="PF13638">
    <property type="entry name" value="PIN_4"/>
    <property type="match status" value="1"/>
</dbReference>
<dbReference type="Gene3D" id="2.40.50.700">
    <property type="match status" value="1"/>
</dbReference>
<dbReference type="GO" id="GO:0071031">
    <property type="term" value="P:nuclear mRNA surveillance of mRNA 3'-end processing"/>
    <property type="evidence" value="ECO:0007669"/>
    <property type="project" value="TreeGrafter"/>
</dbReference>
<keyword evidence="7" id="KW-0540">Nuclease</keyword>
<evidence type="ECO:0000256" key="1">
    <source>
        <dbReference type="ARBA" id="ARBA00001946"/>
    </source>
</evidence>
<dbReference type="FunFam" id="3.40.50.1010:FF:000010">
    <property type="entry name" value="Exosome complex exonuclease DIS3"/>
    <property type="match status" value="1"/>
</dbReference>
<dbReference type="InterPro" id="IPR002716">
    <property type="entry name" value="PIN_dom"/>
</dbReference>
<dbReference type="GO" id="GO:0000177">
    <property type="term" value="C:cytoplasmic exosome (RNase complex)"/>
    <property type="evidence" value="ECO:0007669"/>
    <property type="project" value="TreeGrafter"/>
</dbReference>
<evidence type="ECO:0000256" key="16">
    <source>
        <dbReference type="RuleBase" id="RU003901"/>
    </source>
</evidence>
<comment type="similarity">
    <text evidence="4 16">Belongs to the RNR ribonuclease family.</text>
</comment>
<dbReference type="PROSITE" id="PS01175">
    <property type="entry name" value="RIBONUCLEASE_II"/>
    <property type="match status" value="1"/>
</dbReference>
<dbReference type="GO" id="GO:0003723">
    <property type="term" value="F:RNA binding"/>
    <property type="evidence" value="ECO:0007669"/>
    <property type="project" value="UniProtKB-KW"/>
</dbReference>
<keyword evidence="12" id="KW-0694">RNA-binding</keyword>
<protein>
    <recommendedName>
        <fullName evidence="14">Protein DIS3 homolog</fullName>
    </recommendedName>
    <alternativeName>
        <fullName evidence="15">Ribosomal RNA-processing protein 44</fullName>
    </alternativeName>
</protein>
<evidence type="ECO:0000256" key="10">
    <source>
        <dbReference type="ARBA" id="ARBA00022835"/>
    </source>
</evidence>
<dbReference type="InterPro" id="IPR022966">
    <property type="entry name" value="RNase_II/R_CS"/>
</dbReference>
<dbReference type="InterPro" id="IPR029060">
    <property type="entry name" value="PIN-like_dom_sf"/>
</dbReference>
<evidence type="ECO:0000256" key="5">
    <source>
        <dbReference type="ARBA" id="ARBA00022490"/>
    </source>
</evidence>
<dbReference type="CDD" id="cd09862">
    <property type="entry name" value="PIN_Rrp44-like"/>
    <property type="match status" value="1"/>
</dbReference>
<evidence type="ECO:0000256" key="6">
    <source>
        <dbReference type="ARBA" id="ARBA00022552"/>
    </source>
</evidence>
<dbReference type="EMBL" id="GGMS01010300">
    <property type="protein sequence ID" value="MBY79503.1"/>
    <property type="molecule type" value="Transcribed_RNA"/>
</dbReference>
<organism evidence="20">
    <name type="scientific">Sipha flava</name>
    <name type="common">yellow sugarcane aphid</name>
    <dbReference type="NCBI Taxonomy" id="143950"/>
    <lineage>
        <taxon>Eukaryota</taxon>
        <taxon>Metazoa</taxon>
        <taxon>Ecdysozoa</taxon>
        <taxon>Arthropoda</taxon>
        <taxon>Hexapoda</taxon>
        <taxon>Insecta</taxon>
        <taxon>Pterygota</taxon>
        <taxon>Neoptera</taxon>
        <taxon>Paraneoptera</taxon>
        <taxon>Hemiptera</taxon>
        <taxon>Sternorrhyncha</taxon>
        <taxon>Aphidomorpha</taxon>
        <taxon>Aphidoidea</taxon>
        <taxon>Aphididae</taxon>
        <taxon>Sipha</taxon>
    </lineage>
</organism>
<dbReference type="InterPro" id="IPR050180">
    <property type="entry name" value="RNR_Ribonuclease"/>
</dbReference>
<dbReference type="PANTHER" id="PTHR23355:SF35">
    <property type="entry name" value="EXOSOME COMPLEX EXONUCLEASE RRP44"/>
    <property type="match status" value="1"/>
</dbReference>
<dbReference type="SMART" id="SM00955">
    <property type="entry name" value="RNB"/>
    <property type="match status" value="1"/>
</dbReference>
<evidence type="ECO:0000259" key="18">
    <source>
        <dbReference type="SMART" id="SM00670"/>
    </source>
</evidence>
<evidence type="ECO:0000259" key="19">
    <source>
        <dbReference type="SMART" id="SM00955"/>
    </source>
</evidence>
<dbReference type="Pfam" id="PF00773">
    <property type="entry name" value="RNB"/>
    <property type="match status" value="1"/>
</dbReference>
<dbReference type="InterPro" id="IPR041505">
    <property type="entry name" value="Dis3_CSD2"/>
</dbReference>
<keyword evidence="9" id="KW-0378">Hydrolase</keyword>
<dbReference type="FunFam" id="2.40.50.140:FF:000125">
    <property type="entry name" value="exosome complex exonuclease RRP44 isoform X1"/>
    <property type="match status" value="1"/>
</dbReference>
<dbReference type="GO" id="GO:0071034">
    <property type="term" value="P:CUT catabolic process"/>
    <property type="evidence" value="ECO:0007669"/>
    <property type="project" value="UniProtKB-ARBA"/>
</dbReference>
<feature type="region of interest" description="Disordered" evidence="17">
    <location>
        <begin position="929"/>
        <end position="956"/>
    </location>
</feature>
<dbReference type="FunFam" id="2.40.50.690:FF:000010">
    <property type="entry name" value="Rrp44p homologue, putative"/>
    <property type="match status" value="1"/>
</dbReference>
<proteinExistence type="inferred from homology"/>
<evidence type="ECO:0000313" key="21">
    <source>
        <dbReference type="Proteomes" id="UP000694846"/>
    </source>
</evidence>
<dbReference type="SUPFAM" id="SSF88723">
    <property type="entry name" value="PIN domain-like"/>
    <property type="match status" value="1"/>
</dbReference>